<comment type="caution">
    <text evidence="1">The sequence shown here is derived from an EMBL/GenBank/DDBJ whole genome shotgun (WGS) entry which is preliminary data.</text>
</comment>
<evidence type="ECO:0000313" key="1">
    <source>
        <dbReference type="EMBL" id="GAA3509343.1"/>
    </source>
</evidence>
<dbReference type="Proteomes" id="UP001500266">
    <property type="component" value="Unassembled WGS sequence"/>
</dbReference>
<reference evidence="2" key="1">
    <citation type="journal article" date="2019" name="Int. J. Syst. Evol. Microbiol.">
        <title>The Global Catalogue of Microorganisms (GCM) 10K type strain sequencing project: providing services to taxonomists for standard genome sequencing and annotation.</title>
        <authorList>
            <consortium name="The Broad Institute Genomics Platform"/>
            <consortium name="The Broad Institute Genome Sequencing Center for Infectious Disease"/>
            <person name="Wu L."/>
            <person name="Ma J."/>
        </authorList>
    </citation>
    <scope>NUCLEOTIDE SEQUENCE [LARGE SCALE GENOMIC DNA]</scope>
    <source>
        <strain evidence="2">JCM 17316</strain>
    </source>
</reference>
<protein>
    <submittedName>
        <fullName evidence="1">Uncharacterized protein</fullName>
    </submittedName>
</protein>
<accession>A0ABP6ULZ7</accession>
<evidence type="ECO:0000313" key="2">
    <source>
        <dbReference type="Proteomes" id="UP001500266"/>
    </source>
</evidence>
<organism evidence="1 2">
    <name type="scientific">Actinomadura keratinilytica</name>
    <dbReference type="NCBI Taxonomy" id="547461"/>
    <lineage>
        <taxon>Bacteria</taxon>
        <taxon>Bacillati</taxon>
        <taxon>Actinomycetota</taxon>
        <taxon>Actinomycetes</taxon>
        <taxon>Streptosporangiales</taxon>
        <taxon>Thermomonosporaceae</taxon>
        <taxon>Actinomadura</taxon>
    </lineage>
</organism>
<dbReference type="EMBL" id="BAABDO010000231">
    <property type="protein sequence ID" value="GAA3509343.1"/>
    <property type="molecule type" value="Genomic_DNA"/>
</dbReference>
<sequence length="135" mass="13980">MRVDVAEHRQRALPPLAAGPVRGLLHGDILARRDYLVARAYSILPRAVATRTAGTPVRHTAFGRLGHVPTGLGAILPELRAERDLPRGEAALYPSGFALGLVVVGPVGPAWCGGAVRRRGAAARRGGAAPASSTG</sequence>
<name>A0ABP6ULZ7_9ACTN</name>
<gene>
    <name evidence="1" type="ORF">GCM10022416_63680</name>
</gene>
<keyword evidence="2" id="KW-1185">Reference proteome</keyword>
<proteinExistence type="predicted"/>